<dbReference type="Gene3D" id="1.20.5.190">
    <property type="match status" value="1"/>
</dbReference>
<feature type="coiled-coil region" evidence="1">
    <location>
        <begin position="170"/>
        <end position="197"/>
    </location>
</feature>
<feature type="compositionally biased region" description="Basic and acidic residues" evidence="2">
    <location>
        <begin position="441"/>
        <end position="452"/>
    </location>
</feature>
<sequence>MGPTVLRSYVACVSHSGLTSSCKRFCYHRFPAHEFPTSVFKNEFPRLDPALDLDFAMATTLERSLSQTSGLSMSSPMLSVHHDLTPPAMPDSRLSLAHRIGYLDSQLSDLRSSVLTNDDYVDRRNREDEHVRREFVAQRTVSERIDGNVKELRSDVSKLKYAFGSLQTDTAFLRNDVNRLQNNFQQLESRMYQMERVRFNSLANTIHAPLNPVPKIDDDGTLRYPTYFPRSVWRFWSLKKRSRVHRLVGLAQFYELEGYEYWGRNYQELQPFDDDDSDSSGSSDRPNNLTLAEATYQYPEACHQALAATLGLNYYKIRKEAGEGPNARIARPPKRHPEEIASSNHSSVKVPKVEKKARRLDEVSPTLLKQLVTGVPSVTSKSASSEHEDKLRWRGAGSDISDETMSKLKGLPSNDAAYILRAIESGRLHVQSEQMNISPTESRRSDAVKADNMETSPVEEDGVSVHTVSTELISPGSPLPDTASA</sequence>
<evidence type="ECO:0000313" key="4">
    <source>
        <dbReference type="Proteomes" id="UP000054383"/>
    </source>
</evidence>
<gene>
    <name evidence="3" type="ORF">PISL3812_01133</name>
</gene>
<evidence type="ECO:0000256" key="2">
    <source>
        <dbReference type="SAM" id="MobiDB-lite"/>
    </source>
</evidence>
<name>A0A0U1LL81_TALIS</name>
<feature type="region of interest" description="Disordered" evidence="2">
    <location>
        <begin position="432"/>
        <end position="485"/>
    </location>
</feature>
<accession>A0A0U1LL81</accession>
<keyword evidence="4" id="KW-1185">Reference proteome</keyword>
<evidence type="ECO:0000313" key="3">
    <source>
        <dbReference type="EMBL" id="CRG83777.1"/>
    </source>
</evidence>
<keyword evidence="1" id="KW-0175">Coiled coil</keyword>
<protein>
    <submittedName>
        <fullName evidence="3">Uncharacterized protein</fullName>
    </submittedName>
</protein>
<reference evidence="3 4" key="1">
    <citation type="submission" date="2015-04" db="EMBL/GenBank/DDBJ databases">
        <authorList>
            <person name="Syromyatnikov M.Y."/>
            <person name="Popov V.N."/>
        </authorList>
    </citation>
    <scope>NUCLEOTIDE SEQUENCE [LARGE SCALE GENOMIC DNA]</scope>
    <source>
        <strain evidence="3">WF-38-12</strain>
    </source>
</reference>
<dbReference type="STRING" id="28573.A0A0U1LL81"/>
<dbReference type="OrthoDB" id="4833301at2759"/>
<evidence type="ECO:0000256" key="1">
    <source>
        <dbReference type="SAM" id="Coils"/>
    </source>
</evidence>
<dbReference type="AlphaFoldDB" id="A0A0U1LL81"/>
<dbReference type="EMBL" id="CVMT01000001">
    <property type="protein sequence ID" value="CRG83777.1"/>
    <property type="molecule type" value="Genomic_DNA"/>
</dbReference>
<dbReference type="OMA" id="GEGPNTH"/>
<dbReference type="PROSITE" id="PS51257">
    <property type="entry name" value="PROKAR_LIPOPROTEIN"/>
    <property type="match status" value="1"/>
</dbReference>
<organism evidence="3 4">
    <name type="scientific">Talaromyces islandicus</name>
    <name type="common">Penicillium islandicum</name>
    <dbReference type="NCBI Taxonomy" id="28573"/>
    <lineage>
        <taxon>Eukaryota</taxon>
        <taxon>Fungi</taxon>
        <taxon>Dikarya</taxon>
        <taxon>Ascomycota</taxon>
        <taxon>Pezizomycotina</taxon>
        <taxon>Eurotiomycetes</taxon>
        <taxon>Eurotiomycetidae</taxon>
        <taxon>Eurotiales</taxon>
        <taxon>Trichocomaceae</taxon>
        <taxon>Talaromyces</taxon>
        <taxon>Talaromyces sect. Islandici</taxon>
    </lineage>
</organism>
<feature type="region of interest" description="Disordered" evidence="2">
    <location>
        <begin position="325"/>
        <end position="357"/>
    </location>
</feature>
<proteinExistence type="predicted"/>
<dbReference type="Proteomes" id="UP000054383">
    <property type="component" value="Unassembled WGS sequence"/>
</dbReference>